<reference evidence="2 3" key="1">
    <citation type="journal article" date="2017" name="Arch. Microbiol.">
        <title>Mariprofundus micogutta sp. nov., a novel iron-oxidizing zetaproteobacterium isolated from a deep-sea hydrothermal field at the Bayonnaise knoll of the Izu-Ogasawara arc, and a description of Mariprofundales ord. nov. and Zetaproteobacteria classis nov.</title>
        <authorList>
            <person name="Makita H."/>
            <person name="Tanaka E."/>
            <person name="Mitsunobu S."/>
            <person name="Miyazaki M."/>
            <person name="Nunoura T."/>
            <person name="Uematsu K."/>
            <person name="Takaki Y."/>
            <person name="Nishi S."/>
            <person name="Shimamura S."/>
            <person name="Takai K."/>
        </authorList>
    </citation>
    <scope>NUCLEOTIDE SEQUENCE [LARGE SCALE GENOMIC DNA]</scope>
    <source>
        <strain evidence="2 3">ET2</strain>
    </source>
</reference>
<dbReference type="RefSeq" id="WP_072660294.1">
    <property type="nucleotide sequence ID" value="NZ_BDFD01000018.1"/>
</dbReference>
<comment type="caution">
    <text evidence="2">The sequence shown here is derived from an EMBL/GenBank/DDBJ whole genome shotgun (WGS) entry which is preliminary data.</text>
</comment>
<evidence type="ECO:0000256" key="1">
    <source>
        <dbReference type="SAM" id="MobiDB-lite"/>
    </source>
</evidence>
<gene>
    <name evidence="2" type="ORF">MMIC_P1970</name>
</gene>
<accession>A0A1L8CPZ3</accession>
<organism evidence="2 3">
    <name type="scientific">Mariprofundus micogutta</name>
    <dbReference type="NCBI Taxonomy" id="1921010"/>
    <lineage>
        <taxon>Bacteria</taxon>
        <taxon>Pseudomonadati</taxon>
        <taxon>Pseudomonadota</taxon>
        <taxon>Candidatius Mariprofundia</taxon>
        <taxon>Mariprofundales</taxon>
        <taxon>Mariprofundaceae</taxon>
        <taxon>Mariprofundus</taxon>
    </lineage>
</organism>
<proteinExistence type="predicted"/>
<name>A0A1L8CPZ3_9PROT</name>
<protein>
    <recommendedName>
        <fullName evidence="4">Lipoprotein</fullName>
    </recommendedName>
</protein>
<dbReference type="PROSITE" id="PS51257">
    <property type="entry name" value="PROKAR_LIPOPROTEIN"/>
    <property type="match status" value="1"/>
</dbReference>
<keyword evidence="3" id="KW-1185">Reference proteome</keyword>
<sequence>MKSIILISSLVLISGCATTQQDPAVSKGTGSGSSIESQDQPCHLPASSSRYHRHTYDEQAYLSRISYRY</sequence>
<evidence type="ECO:0008006" key="4">
    <source>
        <dbReference type="Google" id="ProtNLM"/>
    </source>
</evidence>
<evidence type="ECO:0000313" key="2">
    <source>
        <dbReference type="EMBL" id="GAV20991.1"/>
    </source>
</evidence>
<dbReference type="EMBL" id="BDFD01000018">
    <property type="protein sequence ID" value="GAV20991.1"/>
    <property type="molecule type" value="Genomic_DNA"/>
</dbReference>
<dbReference type="AlphaFoldDB" id="A0A1L8CPZ3"/>
<evidence type="ECO:0000313" key="3">
    <source>
        <dbReference type="Proteomes" id="UP000231632"/>
    </source>
</evidence>
<feature type="region of interest" description="Disordered" evidence="1">
    <location>
        <begin position="21"/>
        <end position="51"/>
    </location>
</feature>
<dbReference type="Proteomes" id="UP000231632">
    <property type="component" value="Unassembled WGS sequence"/>
</dbReference>